<dbReference type="InterPro" id="IPR027786">
    <property type="entry name" value="Nse4/EID"/>
</dbReference>
<feature type="compositionally biased region" description="Basic residues" evidence="8">
    <location>
        <begin position="427"/>
        <end position="436"/>
    </location>
</feature>
<evidence type="ECO:0000256" key="8">
    <source>
        <dbReference type="SAM" id="MobiDB-lite"/>
    </source>
</evidence>
<comment type="subcellular location">
    <subcellularLocation>
        <location evidence="1 7">Nucleus</location>
    </subcellularLocation>
</comment>
<evidence type="ECO:0000256" key="5">
    <source>
        <dbReference type="ARBA" id="ARBA00023204"/>
    </source>
</evidence>
<proteinExistence type="inferred from homology"/>
<evidence type="ECO:0000256" key="3">
    <source>
        <dbReference type="ARBA" id="ARBA00022763"/>
    </source>
</evidence>
<evidence type="ECO:0000313" key="11">
    <source>
        <dbReference type="Proteomes" id="UP000295252"/>
    </source>
</evidence>
<comment type="similarity">
    <text evidence="2 7">Belongs to the NSE4 family.</text>
</comment>
<accession>A0A068UNX3</accession>
<dbReference type="Proteomes" id="UP000295252">
    <property type="component" value="Chromosome VIII"/>
</dbReference>
<gene>
    <name evidence="10" type="ORF">GSCOC_T00030747001</name>
</gene>
<feature type="region of interest" description="Disordered" evidence="8">
    <location>
        <begin position="409"/>
        <end position="436"/>
    </location>
</feature>
<dbReference type="EMBL" id="HG739127">
    <property type="protein sequence ID" value="CDP10131.1"/>
    <property type="molecule type" value="Genomic_DNA"/>
</dbReference>
<feature type="domain" description="Non-structural maintenance of chromosome element 4 C-terminal" evidence="9">
    <location>
        <begin position="279"/>
        <end position="359"/>
    </location>
</feature>
<feature type="compositionally biased region" description="Basic and acidic residues" evidence="8">
    <location>
        <begin position="1"/>
        <end position="11"/>
    </location>
</feature>
<evidence type="ECO:0000256" key="7">
    <source>
        <dbReference type="RuleBase" id="RU365071"/>
    </source>
</evidence>
<protein>
    <recommendedName>
        <fullName evidence="7">Non-structural maintenance of chromosomes element 4</fullName>
    </recommendedName>
</protein>
<dbReference type="PANTHER" id="PTHR16140">
    <property type="entry name" value="NON-STRUCTURAL MAINTENANCE OF CHROMOSOMES ELEMENT 4"/>
    <property type="match status" value="1"/>
</dbReference>
<dbReference type="FunCoup" id="A0A068UNX3">
    <property type="interactions" value="2065"/>
</dbReference>
<reference evidence="11" key="1">
    <citation type="journal article" date="2014" name="Science">
        <title>The coffee genome provides insight into the convergent evolution of caffeine biosynthesis.</title>
        <authorList>
            <person name="Denoeud F."/>
            <person name="Carretero-Paulet L."/>
            <person name="Dereeper A."/>
            <person name="Droc G."/>
            <person name="Guyot R."/>
            <person name="Pietrella M."/>
            <person name="Zheng C."/>
            <person name="Alberti A."/>
            <person name="Anthony F."/>
            <person name="Aprea G."/>
            <person name="Aury J.M."/>
            <person name="Bento P."/>
            <person name="Bernard M."/>
            <person name="Bocs S."/>
            <person name="Campa C."/>
            <person name="Cenci A."/>
            <person name="Combes M.C."/>
            <person name="Crouzillat D."/>
            <person name="Da Silva C."/>
            <person name="Daddiego L."/>
            <person name="De Bellis F."/>
            <person name="Dussert S."/>
            <person name="Garsmeur O."/>
            <person name="Gayraud T."/>
            <person name="Guignon V."/>
            <person name="Jahn K."/>
            <person name="Jamilloux V."/>
            <person name="Joet T."/>
            <person name="Labadie K."/>
            <person name="Lan T."/>
            <person name="Leclercq J."/>
            <person name="Lepelley M."/>
            <person name="Leroy T."/>
            <person name="Li L.T."/>
            <person name="Librado P."/>
            <person name="Lopez L."/>
            <person name="Munoz A."/>
            <person name="Noel B."/>
            <person name="Pallavicini A."/>
            <person name="Perrotta G."/>
            <person name="Poncet V."/>
            <person name="Pot D."/>
            <person name="Priyono X."/>
            <person name="Rigoreau M."/>
            <person name="Rouard M."/>
            <person name="Rozas J."/>
            <person name="Tranchant-Dubreuil C."/>
            <person name="VanBuren R."/>
            <person name="Zhang Q."/>
            <person name="Andrade A.C."/>
            <person name="Argout X."/>
            <person name="Bertrand B."/>
            <person name="de Kochko A."/>
            <person name="Graziosi G."/>
            <person name="Henry R.J."/>
            <person name="Jayarama X."/>
            <person name="Ming R."/>
            <person name="Nagai C."/>
            <person name="Rounsley S."/>
            <person name="Sankoff D."/>
            <person name="Giuliano G."/>
            <person name="Albert V.A."/>
            <person name="Wincker P."/>
            <person name="Lashermes P."/>
        </authorList>
    </citation>
    <scope>NUCLEOTIDE SEQUENCE [LARGE SCALE GENOMIC DNA]</scope>
    <source>
        <strain evidence="11">cv. DH200-94</strain>
    </source>
</reference>
<dbReference type="Gramene" id="CDP10131">
    <property type="protein sequence ID" value="CDP10131"/>
    <property type="gene ID" value="GSCOC_T00030747001"/>
</dbReference>
<evidence type="ECO:0000256" key="4">
    <source>
        <dbReference type="ARBA" id="ARBA00023172"/>
    </source>
</evidence>
<dbReference type="GO" id="GO:0006310">
    <property type="term" value="P:DNA recombination"/>
    <property type="evidence" value="ECO:0007669"/>
    <property type="project" value="UniProtKB-UniRule"/>
</dbReference>
<dbReference type="GO" id="GO:0006281">
    <property type="term" value="P:DNA repair"/>
    <property type="evidence" value="ECO:0007669"/>
    <property type="project" value="UniProtKB-UniRule"/>
</dbReference>
<evidence type="ECO:0000313" key="10">
    <source>
        <dbReference type="EMBL" id="CDP10131.1"/>
    </source>
</evidence>
<evidence type="ECO:0000256" key="6">
    <source>
        <dbReference type="ARBA" id="ARBA00023242"/>
    </source>
</evidence>
<comment type="function">
    <text evidence="7">Component of the SMC5-SMC6 complex, that promotes sister chromatid alignment after DNA damage and facilitates double-stranded DNA breaks (DSBs) repair via homologous recombination between sister chromatids.</text>
</comment>
<comment type="subunit">
    <text evidence="7">Component of the SMC5-SMC6 complex.</text>
</comment>
<name>A0A068UNX3_COFCA</name>
<dbReference type="PhylomeDB" id="A0A068UNX3"/>
<keyword evidence="3 7" id="KW-0227">DNA damage</keyword>
<dbReference type="PANTHER" id="PTHR16140:SF0">
    <property type="entry name" value="NON-STRUCTURAL MAINTENANCE OF CHROMOSOMES ELEMENT 4"/>
    <property type="match status" value="1"/>
</dbReference>
<sequence length="436" mass="47828">MMRGVKREPISSRRSSSRRTSSREGEEDSQNQIVTRQQAEAEAQANTRDANSNCQNEAQGNASNGNNNHQNSRADNDDSVAGDGGVGGGDVVERRVLRSRYLNVKNRISDERDDLSKVDSVKFKSIIEEVDNLHQLVQKPREQVADAEALLDITNTLVTSVKAHSTEGLTPSDFVSCLLRDFTQGGASTSNEVASSSVRLKEIGLAVSHVFRSAPGCFTMVGPMNTEIKQRKAVIYRKCAKPTESARPEDLDGAATEEKTDTDKNMATMFDILRRNRRVRLENLILNKSSFAQTVENLFALSFLVKDGRAEITVDEKGVHLVSPRNAAAASAVHSGEVSYSHFVFRFDFKDWKLMMTCVGDGEVLMPHRDVGVAGNSESDPVSLGTQAALSTTPIRKFSRNRGLVLQEQTVDQRSPESDDSGARAAGIRKGKRKLV</sequence>
<keyword evidence="11" id="KW-1185">Reference proteome</keyword>
<dbReference type="GO" id="GO:0005634">
    <property type="term" value="C:nucleus"/>
    <property type="evidence" value="ECO:0007669"/>
    <property type="project" value="UniProtKB-SubCell"/>
</dbReference>
<feature type="compositionally biased region" description="Low complexity" evidence="8">
    <location>
        <begin position="56"/>
        <end position="71"/>
    </location>
</feature>
<keyword evidence="5 7" id="KW-0234">DNA repair</keyword>
<organism evidence="10 11">
    <name type="scientific">Coffea canephora</name>
    <name type="common">Robusta coffee</name>
    <dbReference type="NCBI Taxonomy" id="49390"/>
    <lineage>
        <taxon>Eukaryota</taxon>
        <taxon>Viridiplantae</taxon>
        <taxon>Streptophyta</taxon>
        <taxon>Embryophyta</taxon>
        <taxon>Tracheophyta</taxon>
        <taxon>Spermatophyta</taxon>
        <taxon>Magnoliopsida</taxon>
        <taxon>eudicotyledons</taxon>
        <taxon>Gunneridae</taxon>
        <taxon>Pentapetalae</taxon>
        <taxon>asterids</taxon>
        <taxon>lamiids</taxon>
        <taxon>Gentianales</taxon>
        <taxon>Rubiaceae</taxon>
        <taxon>Ixoroideae</taxon>
        <taxon>Gardenieae complex</taxon>
        <taxon>Bertiereae - Coffeeae clade</taxon>
        <taxon>Coffeeae</taxon>
        <taxon>Coffea</taxon>
    </lineage>
</organism>
<dbReference type="Pfam" id="PF08743">
    <property type="entry name" value="Nse4_C"/>
    <property type="match status" value="1"/>
</dbReference>
<dbReference type="OrthoDB" id="361242at2759"/>
<keyword evidence="4 7" id="KW-0233">DNA recombination</keyword>
<evidence type="ECO:0000259" key="9">
    <source>
        <dbReference type="Pfam" id="PF08743"/>
    </source>
</evidence>
<feature type="compositionally biased region" description="Polar residues" evidence="8">
    <location>
        <begin position="30"/>
        <end position="55"/>
    </location>
</feature>
<evidence type="ECO:0000256" key="1">
    <source>
        <dbReference type="ARBA" id="ARBA00004123"/>
    </source>
</evidence>
<dbReference type="InParanoid" id="A0A068UNX3"/>
<feature type="region of interest" description="Disordered" evidence="8">
    <location>
        <begin position="1"/>
        <end position="90"/>
    </location>
</feature>
<keyword evidence="6 7" id="KW-0539">Nucleus</keyword>
<dbReference type="AlphaFoldDB" id="A0A068UNX3"/>
<dbReference type="STRING" id="49390.A0A068UNX3"/>
<dbReference type="GO" id="GO:0030915">
    <property type="term" value="C:Smc5-Smc6 complex"/>
    <property type="evidence" value="ECO:0007669"/>
    <property type="project" value="UniProtKB-UniRule"/>
</dbReference>
<evidence type="ECO:0000256" key="2">
    <source>
        <dbReference type="ARBA" id="ARBA00008997"/>
    </source>
</evidence>
<dbReference type="InterPro" id="IPR014854">
    <property type="entry name" value="Nse4_C"/>
</dbReference>
<dbReference type="OMA" id="WQLVSPR"/>